<accession>A0A8D8UY41</accession>
<dbReference type="EMBL" id="HBUF01353225">
    <property type="protein sequence ID" value="CAG6715505.1"/>
    <property type="molecule type" value="Transcribed_RNA"/>
</dbReference>
<evidence type="ECO:0000256" key="2">
    <source>
        <dbReference type="ARBA" id="ARBA00022598"/>
    </source>
</evidence>
<dbReference type="EMBL" id="HBUF01353231">
    <property type="protein sequence ID" value="CAG6715515.1"/>
    <property type="molecule type" value="Transcribed_RNA"/>
</dbReference>
<dbReference type="EMBL" id="HBUF01353229">
    <property type="protein sequence ID" value="CAG6715511.1"/>
    <property type="molecule type" value="Transcribed_RNA"/>
</dbReference>
<organism evidence="10">
    <name type="scientific">Cacopsylla melanoneura</name>
    <dbReference type="NCBI Taxonomy" id="428564"/>
    <lineage>
        <taxon>Eukaryota</taxon>
        <taxon>Metazoa</taxon>
        <taxon>Ecdysozoa</taxon>
        <taxon>Arthropoda</taxon>
        <taxon>Hexapoda</taxon>
        <taxon>Insecta</taxon>
        <taxon>Pterygota</taxon>
        <taxon>Neoptera</taxon>
        <taxon>Paraneoptera</taxon>
        <taxon>Hemiptera</taxon>
        <taxon>Sternorrhyncha</taxon>
        <taxon>Psylloidea</taxon>
        <taxon>Psyllidae</taxon>
        <taxon>Psyllinae</taxon>
        <taxon>Cacopsylla</taxon>
    </lineage>
</organism>
<dbReference type="SUPFAM" id="SSF56801">
    <property type="entry name" value="Acetyl-CoA synthetase-like"/>
    <property type="match status" value="1"/>
</dbReference>
<evidence type="ECO:0000256" key="3">
    <source>
        <dbReference type="ARBA" id="ARBA00037247"/>
    </source>
</evidence>
<dbReference type="Gene3D" id="3.40.50.12780">
    <property type="entry name" value="N-terminal domain of ligase-like"/>
    <property type="match status" value="1"/>
</dbReference>
<evidence type="ECO:0000256" key="1">
    <source>
        <dbReference type="ARBA" id="ARBA00006432"/>
    </source>
</evidence>
<comment type="function">
    <text evidence="3">Acyl-CoA synthases catalyze the initial reaction in fatty acid metabolism, by forming a thioester with CoA. Has some preference toward medium-chain substrates. Plays a role in adipocyte differentiation.</text>
</comment>
<evidence type="ECO:0000256" key="7">
    <source>
        <dbReference type="ARBA" id="ARBA00048277"/>
    </source>
</evidence>
<comment type="catalytic activity">
    <reaction evidence="6">
        <text>octanoate + ATP + CoA = octanoyl-CoA + AMP + diphosphate</text>
        <dbReference type="Rhea" id="RHEA:33631"/>
        <dbReference type="ChEBI" id="CHEBI:25646"/>
        <dbReference type="ChEBI" id="CHEBI:30616"/>
        <dbReference type="ChEBI" id="CHEBI:33019"/>
        <dbReference type="ChEBI" id="CHEBI:57287"/>
        <dbReference type="ChEBI" id="CHEBI:57386"/>
        <dbReference type="ChEBI" id="CHEBI:456215"/>
    </reaction>
</comment>
<evidence type="ECO:0000256" key="4">
    <source>
        <dbReference type="ARBA" id="ARBA00039009"/>
    </source>
</evidence>
<dbReference type="EMBL" id="HBUF01517055">
    <property type="protein sequence ID" value="CAG6748075.1"/>
    <property type="molecule type" value="Transcribed_RNA"/>
</dbReference>
<evidence type="ECO:0000256" key="5">
    <source>
        <dbReference type="ARBA" id="ARBA00039638"/>
    </source>
</evidence>
<dbReference type="InterPro" id="IPR020845">
    <property type="entry name" value="AMP-binding_CS"/>
</dbReference>
<feature type="domain" description="AMP-binding enzyme C-terminal" evidence="9">
    <location>
        <begin position="489"/>
        <end position="564"/>
    </location>
</feature>
<dbReference type="InterPro" id="IPR025110">
    <property type="entry name" value="AMP-bd_C"/>
</dbReference>
<dbReference type="EMBL" id="HBUF01353230">
    <property type="protein sequence ID" value="CAG6715513.1"/>
    <property type="molecule type" value="Transcribed_RNA"/>
</dbReference>
<comment type="catalytic activity">
    <reaction evidence="7">
        <text>a medium-chain fatty acid + ATP + CoA = a medium-chain fatty acyl-CoA + AMP + diphosphate</text>
        <dbReference type="Rhea" id="RHEA:48340"/>
        <dbReference type="ChEBI" id="CHEBI:30616"/>
        <dbReference type="ChEBI" id="CHEBI:33019"/>
        <dbReference type="ChEBI" id="CHEBI:57287"/>
        <dbReference type="ChEBI" id="CHEBI:59558"/>
        <dbReference type="ChEBI" id="CHEBI:90546"/>
        <dbReference type="ChEBI" id="CHEBI:456215"/>
        <dbReference type="EC" id="6.2.1.2"/>
    </reaction>
</comment>
<dbReference type="Gene3D" id="3.30.300.30">
    <property type="match status" value="1"/>
</dbReference>
<dbReference type="PROSITE" id="PS00455">
    <property type="entry name" value="AMP_BINDING"/>
    <property type="match status" value="1"/>
</dbReference>
<feature type="domain" description="AMP-dependent synthetase/ligase" evidence="8">
    <location>
        <begin position="42"/>
        <end position="441"/>
    </location>
</feature>
<dbReference type="InterPro" id="IPR042099">
    <property type="entry name" value="ANL_N_sf"/>
</dbReference>
<proteinExistence type="inferred from homology"/>
<dbReference type="Pfam" id="PF00501">
    <property type="entry name" value="AMP-binding"/>
    <property type="match status" value="1"/>
</dbReference>
<sequence length="587" mass="65850">MFWDSCADRNISDGTRISNKPSYWNEKSTEPLKTVTIGELLDHAALRYGDKEALVSCHQNQRLSFRQIQTLADEFAAGLLSIGLKPRDKLVVWGTNSTQWYLTLFACAKVGIVLVNMNPALQSPEVLYLLRKVDANAILMTEEMFKTQDFYKLIKAVIPELESTPANCTVSAHNVPSLTHVIINSEQQLRGTFRLKDVMQGAPTEYLKKRDQISKTLNCMDGINIQFTSGTTGHPKAAFLTHYNLINNSNFIGKRLEFDKKEHKILLQVPMFHTFGTAMGILNAMNHGNTVVVPASSFKSIDSLKAIANEKCTVLYGTPTMYVDLLNSVQPLCEEFPNMRDQLRSPVIALSAGAPCSPTLFNKIKDTFGVKHLISAFGMTEISPVAFLSLLTDTDDQMLNYIGYPLPHQEVKVVDKRGNIVPMGMCGEVCYRGYNVMLGYYGEENNILKNDGWFSSGDYFILHESGYGQVVGRIKDIIIRGGENIIPKEIEDFLQTHPDIMEIQVYGVPDERLGEIVAASILLTSESKLKQDDVKAYCKGKIAHFKIPQHIKFVASFPKTETGKIQKYRLREMAIQEFQSKATNIFN</sequence>
<evidence type="ECO:0000259" key="9">
    <source>
        <dbReference type="Pfam" id="PF13193"/>
    </source>
</evidence>
<dbReference type="EMBL" id="HBUF01353227">
    <property type="protein sequence ID" value="CAG6715508.1"/>
    <property type="molecule type" value="Transcribed_RNA"/>
</dbReference>
<dbReference type="InterPro" id="IPR045851">
    <property type="entry name" value="AMP-bd_C_sf"/>
</dbReference>
<dbReference type="PANTHER" id="PTHR43201">
    <property type="entry name" value="ACYL-COA SYNTHETASE"/>
    <property type="match status" value="1"/>
</dbReference>
<dbReference type="Pfam" id="PF13193">
    <property type="entry name" value="AMP-binding_C"/>
    <property type="match status" value="1"/>
</dbReference>
<dbReference type="PANTHER" id="PTHR43201:SF5">
    <property type="entry name" value="MEDIUM-CHAIN ACYL-COA LIGASE ACSF2, MITOCHONDRIAL"/>
    <property type="match status" value="1"/>
</dbReference>
<dbReference type="EC" id="6.2.1.2" evidence="4"/>
<dbReference type="AlphaFoldDB" id="A0A8D8UY41"/>
<evidence type="ECO:0000259" key="8">
    <source>
        <dbReference type="Pfam" id="PF00501"/>
    </source>
</evidence>
<protein>
    <recommendedName>
        <fullName evidence="5">Medium-chain acyl-CoA ligase ACSF2, mitochondrial</fullName>
        <ecNumber evidence="4">6.2.1.2</ecNumber>
    </recommendedName>
</protein>
<comment type="similarity">
    <text evidence="1">Belongs to the ATP-dependent AMP-binding enzyme family.</text>
</comment>
<evidence type="ECO:0000313" key="10">
    <source>
        <dbReference type="EMBL" id="CAG6715510.1"/>
    </source>
</evidence>
<name>A0A8D8UY41_9HEMI</name>
<dbReference type="InterPro" id="IPR000873">
    <property type="entry name" value="AMP-dep_synth/lig_dom"/>
</dbReference>
<dbReference type="GO" id="GO:0031956">
    <property type="term" value="F:medium-chain fatty acid-CoA ligase activity"/>
    <property type="evidence" value="ECO:0007669"/>
    <property type="project" value="UniProtKB-EC"/>
</dbReference>
<dbReference type="FunFam" id="3.30.300.30:FF:000008">
    <property type="entry name" value="2,3-dihydroxybenzoate-AMP ligase"/>
    <property type="match status" value="1"/>
</dbReference>
<dbReference type="GO" id="GO:0006631">
    <property type="term" value="P:fatty acid metabolic process"/>
    <property type="evidence" value="ECO:0007669"/>
    <property type="project" value="TreeGrafter"/>
</dbReference>
<dbReference type="EMBL" id="HBUF01517056">
    <property type="protein sequence ID" value="CAG6748076.1"/>
    <property type="molecule type" value="Transcribed_RNA"/>
</dbReference>
<dbReference type="EMBL" id="HBUF01353228">
    <property type="protein sequence ID" value="CAG6715510.1"/>
    <property type="molecule type" value="Transcribed_RNA"/>
</dbReference>
<reference evidence="10" key="1">
    <citation type="submission" date="2021-05" db="EMBL/GenBank/DDBJ databases">
        <authorList>
            <person name="Alioto T."/>
            <person name="Alioto T."/>
            <person name="Gomez Garrido J."/>
        </authorList>
    </citation>
    <scope>NUCLEOTIDE SEQUENCE</scope>
</reference>
<evidence type="ECO:0000256" key="6">
    <source>
        <dbReference type="ARBA" id="ARBA00047319"/>
    </source>
</evidence>
<keyword evidence="2" id="KW-0436">Ligase</keyword>